<feature type="compositionally biased region" description="Polar residues" evidence="1">
    <location>
        <begin position="119"/>
        <end position="131"/>
    </location>
</feature>
<feature type="region of interest" description="Disordered" evidence="1">
    <location>
        <begin position="119"/>
        <end position="138"/>
    </location>
</feature>
<reference evidence="2 3" key="1">
    <citation type="submission" date="2021-07" db="EMBL/GenBank/DDBJ databases">
        <authorList>
            <person name="Palmer J.M."/>
        </authorList>
    </citation>
    <scope>NUCLEOTIDE SEQUENCE [LARGE SCALE GENOMIC DNA]</scope>
    <source>
        <strain evidence="2 3">AT_MEX2019</strain>
        <tissue evidence="2">Muscle</tissue>
    </source>
</reference>
<name>A0ABU7AXN2_9TELE</name>
<sequence length="184" mass="20606">MLYGAPQSLPHPTTYWEQLRTIWGCLKTFIKTAEDAEAVHFFCAVVSLRRNIASESVSDGAGVLRCAEGQVRLILLIAWRSTLAGGCQIFDARVFAYCAGSFLHLQDLSVPCPPSNASISTNELTQSSPSSPKKHLRNQQNKLCYDNLDTESLHPWRPDRTHLSVLCMWVRAITKTMTLFCCEE</sequence>
<evidence type="ECO:0000313" key="2">
    <source>
        <dbReference type="EMBL" id="MED6242967.1"/>
    </source>
</evidence>
<keyword evidence="3" id="KW-1185">Reference proteome</keyword>
<dbReference type="EMBL" id="JAHUTI010032214">
    <property type="protein sequence ID" value="MED6242967.1"/>
    <property type="molecule type" value="Genomic_DNA"/>
</dbReference>
<dbReference type="Proteomes" id="UP001345963">
    <property type="component" value="Unassembled WGS sequence"/>
</dbReference>
<evidence type="ECO:0000313" key="3">
    <source>
        <dbReference type="Proteomes" id="UP001345963"/>
    </source>
</evidence>
<comment type="caution">
    <text evidence="2">The sequence shown here is derived from an EMBL/GenBank/DDBJ whole genome shotgun (WGS) entry which is preliminary data.</text>
</comment>
<accession>A0ABU7AXN2</accession>
<organism evidence="2 3">
    <name type="scientific">Ataeniobius toweri</name>
    <dbReference type="NCBI Taxonomy" id="208326"/>
    <lineage>
        <taxon>Eukaryota</taxon>
        <taxon>Metazoa</taxon>
        <taxon>Chordata</taxon>
        <taxon>Craniata</taxon>
        <taxon>Vertebrata</taxon>
        <taxon>Euteleostomi</taxon>
        <taxon>Actinopterygii</taxon>
        <taxon>Neopterygii</taxon>
        <taxon>Teleostei</taxon>
        <taxon>Neoteleostei</taxon>
        <taxon>Acanthomorphata</taxon>
        <taxon>Ovalentaria</taxon>
        <taxon>Atherinomorphae</taxon>
        <taxon>Cyprinodontiformes</taxon>
        <taxon>Goodeidae</taxon>
        <taxon>Ataeniobius</taxon>
    </lineage>
</organism>
<gene>
    <name evidence="2" type="ORF">ATANTOWER_012805</name>
</gene>
<proteinExistence type="predicted"/>
<evidence type="ECO:0000256" key="1">
    <source>
        <dbReference type="SAM" id="MobiDB-lite"/>
    </source>
</evidence>
<protein>
    <submittedName>
        <fullName evidence="2">Uncharacterized protein</fullName>
    </submittedName>
</protein>